<gene>
    <name evidence="2" type="ORF">EK0264_18270</name>
</gene>
<sequence length="194" mass="21672">MASSSTDYSIQQLTLETWDVFAGLVERHNGIFGGCWCTFFHDCTERGRGYDGSRDFKKRMVAAGVAHAALVMVDGEAIAWAEYGTPAELPNLHHRKQYLAEADVLPDYRITCIFVDKRYRKQGFAKAALAGALDEIAALGGGVVEGYPHEIGEKRMNNSFVYNGTRAMYEEAGFEFIRAKGMKNTVMRRTVRPD</sequence>
<reference evidence="2 3" key="1">
    <citation type="journal article" date="2018" name="Int. J. Syst. Evol. Microbiol.">
        <title>Epidermidibacterium keratini gen. nov., sp. nov., a member of the family Sporichthyaceae, isolated from keratin epidermis.</title>
        <authorList>
            <person name="Lee D.G."/>
            <person name="Trujillo M.E."/>
            <person name="Kang S."/>
            <person name="Nam J.J."/>
            <person name="Kim Y.J."/>
        </authorList>
    </citation>
    <scope>NUCLEOTIDE SEQUENCE [LARGE SCALE GENOMIC DNA]</scope>
    <source>
        <strain evidence="2 3">EPI-7</strain>
    </source>
</reference>
<evidence type="ECO:0000259" key="1">
    <source>
        <dbReference type="PROSITE" id="PS51186"/>
    </source>
</evidence>
<dbReference type="PROSITE" id="PS51186">
    <property type="entry name" value="GNAT"/>
    <property type="match status" value="1"/>
</dbReference>
<dbReference type="RefSeq" id="WP_159547153.1">
    <property type="nucleotide sequence ID" value="NZ_CP047156.1"/>
</dbReference>
<dbReference type="OrthoDB" id="3239945at2"/>
<proteinExistence type="predicted"/>
<name>A0A7L4YTC8_9ACTN</name>
<accession>A0A7L4YTC8</accession>
<dbReference type="EMBL" id="CP047156">
    <property type="protein sequence ID" value="QHC02029.1"/>
    <property type="molecule type" value="Genomic_DNA"/>
</dbReference>
<keyword evidence="2" id="KW-0808">Transferase</keyword>
<dbReference type="InterPro" id="IPR000182">
    <property type="entry name" value="GNAT_dom"/>
</dbReference>
<dbReference type="InterPro" id="IPR016181">
    <property type="entry name" value="Acyl_CoA_acyltransferase"/>
</dbReference>
<dbReference type="Gene3D" id="3.40.630.30">
    <property type="match status" value="1"/>
</dbReference>
<evidence type="ECO:0000313" key="2">
    <source>
        <dbReference type="EMBL" id="QHC02029.1"/>
    </source>
</evidence>
<dbReference type="Proteomes" id="UP000463857">
    <property type="component" value="Chromosome"/>
</dbReference>
<dbReference type="InParanoid" id="A0A7L4YTC8"/>
<keyword evidence="3" id="KW-1185">Reference proteome</keyword>
<dbReference type="SUPFAM" id="SSF55729">
    <property type="entry name" value="Acyl-CoA N-acyltransferases (Nat)"/>
    <property type="match status" value="1"/>
</dbReference>
<feature type="domain" description="N-acetyltransferase" evidence="1">
    <location>
        <begin position="8"/>
        <end position="192"/>
    </location>
</feature>
<dbReference type="KEGG" id="eke:EK0264_18270"/>
<organism evidence="2 3">
    <name type="scientific">Epidermidibacterium keratini</name>
    <dbReference type="NCBI Taxonomy" id="1891644"/>
    <lineage>
        <taxon>Bacteria</taxon>
        <taxon>Bacillati</taxon>
        <taxon>Actinomycetota</taxon>
        <taxon>Actinomycetes</taxon>
        <taxon>Sporichthyales</taxon>
        <taxon>Sporichthyaceae</taxon>
        <taxon>Epidermidibacterium</taxon>
    </lineage>
</organism>
<protein>
    <submittedName>
        <fullName evidence="2">GNAT family N-acetyltransferase</fullName>
    </submittedName>
</protein>
<dbReference type="GO" id="GO:0016747">
    <property type="term" value="F:acyltransferase activity, transferring groups other than amino-acyl groups"/>
    <property type="evidence" value="ECO:0007669"/>
    <property type="project" value="InterPro"/>
</dbReference>
<dbReference type="AlphaFoldDB" id="A0A7L4YTC8"/>
<evidence type="ECO:0000313" key="3">
    <source>
        <dbReference type="Proteomes" id="UP000463857"/>
    </source>
</evidence>